<dbReference type="PANTHER" id="PTHR30346">
    <property type="entry name" value="TRANSCRIPTIONAL DUAL REGULATOR HCAR-RELATED"/>
    <property type="match status" value="1"/>
</dbReference>
<comment type="similarity">
    <text evidence="1">Belongs to the LysR transcriptional regulatory family.</text>
</comment>
<keyword evidence="8" id="KW-1185">Reference proteome</keyword>
<sequence length="226" mass="24863">MPTQFLRVVFSPGVQPDKWFTRFDERVRHWRVAGAQAEDPLKYIKAGAADVALLRVGDAGVDKNTYHSVDLYEEQLGVAAPKDHPVKVMERVRYAELAGEMEMYVTPADGEVDVAAVKEALGVVAANVGVVIAPRPLLRAINMRGVVHRDLLDATSAGSTRVIAVWLRDKDSDEVQDFVGVCRGRKSDSSRQHNPQQKSKAKKKAAQQSSALVTGPAAKNRPRKKR</sequence>
<keyword evidence="4" id="KW-0010">Activator</keyword>
<evidence type="ECO:0008006" key="9">
    <source>
        <dbReference type="Google" id="ProtNLM"/>
    </source>
</evidence>
<protein>
    <recommendedName>
        <fullName evidence="9">LysR substrate-binding domain-containing protein</fullName>
    </recommendedName>
</protein>
<dbReference type="Gene3D" id="3.40.190.10">
    <property type="entry name" value="Periplasmic binding protein-like II"/>
    <property type="match status" value="4"/>
</dbReference>
<organism evidence="7 8">
    <name type="scientific">Corynebacterium suicordis DSM 45110</name>
    <dbReference type="NCBI Taxonomy" id="1121369"/>
    <lineage>
        <taxon>Bacteria</taxon>
        <taxon>Bacillati</taxon>
        <taxon>Actinomycetota</taxon>
        <taxon>Actinomycetes</taxon>
        <taxon>Mycobacteriales</taxon>
        <taxon>Corynebacteriaceae</taxon>
        <taxon>Corynebacterium</taxon>
    </lineage>
</organism>
<dbReference type="SUPFAM" id="SSF53850">
    <property type="entry name" value="Periplasmic binding protein-like II"/>
    <property type="match status" value="1"/>
</dbReference>
<dbReference type="Proteomes" id="UP000635902">
    <property type="component" value="Unassembled WGS sequence"/>
</dbReference>
<evidence type="ECO:0000256" key="4">
    <source>
        <dbReference type="ARBA" id="ARBA00023159"/>
    </source>
</evidence>
<dbReference type="RefSeq" id="WP_194556013.1">
    <property type="nucleotide sequence ID" value="NZ_JADKMY010000001.1"/>
</dbReference>
<keyword evidence="3" id="KW-0238">DNA-binding</keyword>
<gene>
    <name evidence="7" type="ORF">IRY30_03655</name>
</gene>
<keyword evidence="5" id="KW-0804">Transcription</keyword>
<evidence type="ECO:0000256" key="2">
    <source>
        <dbReference type="ARBA" id="ARBA00023015"/>
    </source>
</evidence>
<evidence type="ECO:0000256" key="5">
    <source>
        <dbReference type="ARBA" id="ARBA00023163"/>
    </source>
</evidence>
<evidence type="ECO:0000313" key="7">
    <source>
        <dbReference type="EMBL" id="MBF4553180.1"/>
    </source>
</evidence>
<keyword evidence="2" id="KW-0805">Transcription regulation</keyword>
<evidence type="ECO:0000256" key="1">
    <source>
        <dbReference type="ARBA" id="ARBA00009437"/>
    </source>
</evidence>
<reference evidence="7 8" key="1">
    <citation type="submission" date="2020-10" db="EMBL/GenBank/DDBJ databases">
        <title>Novel species in genus Corynebacterium.</title>
        <authorList>
            <person name="Zhang G."/>
        </authorList>
    </citation>
    <scope>NUCLEOTIDE SEQUENCE [LARGE SCALE GENOMIC DNA]</scope>
    <source>
        <strain evidence="7 8">DSM 45110</strain>
    </source>
</reference>
<feature type="region of interest" description="Disordered" evidence="6">
    <location>
        <begin position="183"/>
        <end position="226"/>
    </location>
</feature>
<comment type="caution">
    <text evidence="7">The sequence shown here is derived from an EMBL/GenBank/DDBJ whole genome shotgun (WGS) entry which is preliminary data.</text>
</comment>
<evidence type="ECO:0000313" key="8">
    <source>
        <dbReference type="Proteomes" id="UP000635902"/>
    </source>
</evidence>
<dbReference type="PANTHER" id="PTHR30346:SF0">
    <property type="entry name" value="HCA OPERON TRANSCRIPTIONAL ACTIVATOR HCAR"/>
    <property type="match status" value="1"/>
</dbReference>
<evidence type="ECO:0000256" key="6">
    <source>
        <dbReference type="SAM" id="MobiDB-lite"/>
    </source>
</evidence>
<evidence type="ECO:0000256" key="3">
    <source>
        <dbReference type="ARBA" id="ARBA00023125"/>
    </source>
</evidence>
<dbReference type="EMBL" id="JADKMY010000001">
    <property type="protein sequence ID" value="MBF4553180.1"/>
    <property type="molecule type" value="Genomic_DNA"/>
</dbReference>
<accession>A0ABR9ZIB9</accession>
<name>A0ABR9ZIB9_9CORY</name>
<proteinExistence type="inferred from homology"/>